<keyword evidence="2" id="KW-1133">Transmembrane helix</keyword>
<evidence type="ECO:0000256" key="1">
    <source>
        <dbReference type="SAM" id="MobiDB-lite"/>
    </source>
</evidence>
<gene>
    <name evidence="4" type="ORF">Moror_5513</name>
</gene>
<feature type="transmembrane region" description="Helical" evidence="2">
    <location>
        <begin position="735"/>
        <end position="757"/>
    </location>
</feature>
<dbReference type="SMART" id="SM00256">
    <property type="entry name" value="FBOX"/>
    <property type="match status" value="1"/>
</dbReference>
<dbReference type="SUPFAM" id="SSF81383">
    <property type="entry name" value="F-box domain"/>
    <property type="match status" value="1"/>
</dbReference>
<evidence type="ECO:0000313" key="5">
    <source>
        <dbReference type="Proteomes" id="UP000017559"/>
    </source>
</evidence>
<evidence type="ECO:0000256" key="2">
    <source>
        <dbReference type="SAM" id="Phobius"/>
    </source>
</evidence>
<evidence type="ECO:0000313" key="4">
    <source>
        <dbReference type="EMBL" id="ESK88215.1"/>
    </source>
</evidence>
<dbReference type="EMBL" id="AWSO01000682">
    <property type="protein sequence ID" value="ESK88215.1"/>
    <property type="molecule type" value="Genomic_DNA"/>
</dbReference>
<keyword evidence="2" id="KW-0812">Transmembrane</keyword>
<dbReference type="Pfam" id="PF12937">
    <property type="entry name" value="F-box-like"/>
    <property type="match status" value="1"/>
</dbReference>
<dbReference type="Proteomes" id="UP000017559">
    <property type="component" value="Unassembled WGS sequence"/>
</dbReference>
<dbReference type="Pfam" id="PF20151">
    <property type="entry name" value="DUF6533"/>
    <property type="match status" value="1"/>
</dbReference>
<dbReference type="HOGENOM" id="CLU_298607_0_0_1"/>
<dbReference type="InterPro" id="IPR032675">
    <property type="entry name" value="LRR_dom_sf"/>
</dbReference>
<feature type="transmembrane region" description="Helical" evidence="2">
    <location>
        <begin position="853"/>
        <end position="872"/>
    </location>
</feature>
<feature type="region of interest" description="Disordered" evidence="1">
    <location>
        <begin position="974"/>
        <end position="1006"/>
    </location>
</feature>
<dbReference type="KEGG" id="mrr:Moror_5513"/>
<feature type="transmembrane region" description="Helical" evidence="2">
    <location>
        <begin position="799"/>
        <end position="823"/>
    </location>
</feature>
<keyword evidence="5" id="KW-1185">Reference proteome</keyword>
<feature type="transmembrane region" description="Helical" evidence="2">
    <location>
        <begin position="893"/>
        <end position="916"/>
    </location>
</feature>
<accession>V2X6Y4</accession>
<dbReference type="InterPro" id="IPR001810">
    <property type="entry name" value="F-box_dom"/>
</dbReference>
<protein>
    <recommendedName>
        <fullName evidence="3">F-box domain-containing protein</fullName>
    </recommendedName>
</protein>
<name>V2X6Y4_MONRO</name>
<feature type="transmembrane region" description="Helical" evidence="2">
    <location>
        <begin position="769"/>
        <end position="787"/>
    </location>
</feature>
<dbReference type="SUPFAM" id="SSF52047">
    <property type="entry name" value="RNI-like"/>
    <property type="match status" value="1"/>
</dbReference>
<comment type="caution">
    <text evidence="4">The sequence shown here is derived from an EMBL/GenBank/DDBJ whole genome shotgun (WGS) entry which is preliminary data.</text>
</comment>
<feature type="compositionally biased region" description="Basic and acidic residues" evidence="1">
    <location>
        <begin position="982"/>
        <end position="991"/>
    </location>
</feature>
<dbReference type="Gene3D" id="3.80.10.10">
    <property type="entry name" value="Ribonuclease Inhibitor"/>
    <property type="match status" value="1"/>
</dbReference>
<dbReference type="Gene3D" id="1.20.1280.50">
    <property type="match status" value="1"/>
</dbReference>
<evidence type="ECO:0000259" key="3">
    <source>
        <dbReference type="SMART" id="SM00256"/>
    </source>
</evidence>
<keyword evidence="2" id="KW-0472">Membrane</keyword>
<proteinExistence type="predicted"/>
<dbReference type="OrthoDB" id="5354526at2759"/>
<feature type="domain" description="F-box" evidence="3">
    <location>
        <begin position="89"/>
        <end position="130"/>
    </location>
</feature>
<reference evidence="4 5" key="1">
    <citation type="journal article" date="2014" name="BMC Genomics">
        <title>Genome and secretome analysis of the hemibiotrophic fungal pathogen, Moniliophthora roreri, which causes frosty pod rot disease of cacao: mechanisms of the biotrophic and necrotrophic phases.</title>
        <authorList>
            <person name="Meinhardt L.W."/>
            <person name="Costa G.G.L."/>
            <person name="Thomazella D.P.T."/>
            <person name="Teixeira P.J.P.L."/>
            <person name="Carazzolle M.F."/>
            <person name="Schuster S.C."/>
            <person name="Carlson J.E."/>
            <person name="Guiltinan M.J."/>
            <person name="Mieczkowski P."/>
            <person name="Farmer A."/>
            <person name="Ramaraj T."/>
            <person name="Crozier J."/>
            <person name="Davis R.E."/>
            <person name="Shao J."/>
            <person name="Melnick R.L."/>
            <person name="Pereira G.A.G."/>
            <person name="Bailey B.A."/>
        </authorList>
    </citation>
    <scope>NUCLEOTIDE SEQUENCE [LARGE SCALE GENOMIC DNA]</scope>
    <source>
        <strain evidence="4 5">MCA 2997</strain>
    </source>
</reference>
<organism evidence="4 5">
    <name type="scientific">Moniliophthora roreri (strain MCA 2997)</name>
    <name type="common">Cocoa frosty pod rot fungus</name>
    <name type="synonym">Crinipellis roreri</name>
    <dbReference type="NCBI Taxonomy" id="1381753"/>
    <lineage>
        <taxon>Eukaryota</taxon>
        <taxon>Fungi</taxon>
        <taxon>Dikarya</taxon>
        <taxon>Basidiomycota</taxon>
        <taxon>Agaricomycotina</taxon>
        <taxon>Agaricomycetes</taxon>
        <taxon>Agaricomycetidae</taxon>
        <taxon>Agaricales</taxon>
        <taxon>Marasmiineae</taxon>
        <taxon>Marasmiaceae</taxon>
        <taxon>Moniliophthora</taxon>
    </lineage>
</organism>
<dbReference type="InterPro" id="IPR045340">
    <property type="entry name" value="DUF6533"/>
</dbReference>
<dbReference type="AlphaFoldDB" id="V2X6Y4"/>
<dbReference type="CDD" id="cd09917">
    <property type="entry name" value="F-box_SF"/>
    <property type="match status" value="1"/>
</dbReference>
<dbReference type="InterPro" id="IPR036047">
    <property type="entry name" value="F-box-like_dom_sf"/>
</dbReference>
<sequence length="1006" mass="114015">MLPLGTGCSHLVASLRQRARQPFRHVQTLYLAIDQITPFHQSPPRPTTLSTQFAGQEGYQAIMSSAALVPQKGVSQRRSVDVSRMYEDFPNEIWTAIFDQLSTPKDLLRCLLTCKRFYSISWPSLNRTIFLNCYTATTRRIMITLNNLPKNSVLPHIVKGMVIRDNFDSMDSESTIDPYITIVSIIQKSFFGTLTSLVFVGAIITPVICPILANLPNLRQLHFYSSSIYAEAQEEAHINLDEDASEASSAETTLPVLPRLREFRLWRNDWYQRSRLRGQTPRALTAGPGYQRTLRVLLQLCMNAHSLHIDWNGAAAQKLACAARNSSLPLRYLCLRMPPLELQIADPKMSGSQVLSLLRWLGQLEELRIIGNGYIHISPARSRSIVIGISQLRAYTGPFELFSTFEETPPLERVTFTFTEDTHPEHKAKIPTVEELCTVFSRLASPKLEELNCYADYWDKELLYCIASCFPGLKTLRIAYADGCIGENEMTSLAALHLIRLPHLKVFHLYHLARPAKVESASLSHIHYHGKTQRETRRLFQEYLRGWLPAPVESTYSDSPIKDSETNELLIAWGHYASSLCEARLTRTAIWTRGNQVDRKWATPVWIGPIHVAVLLPVKTKISKRIRWFHGSLTFELFLTHTDGQIPNNHWREVEGDGTFLLTLMDLTPLRQCLSEARRGRSISCMFKQKRACKQLMCSCGCVCQMIDASTALFLFDYLLTLCDEIRYMWSKKRALIGVIPFFSSRYTAFVAALLILLPSATSTRIDQVATSLRLISVFSSEFIITVRTWAIWERDKKLLWILVVFSVSTFIPGAVIVALGIATRRDLSLLPPEFGNITDCRIMVSDVKEGYIVTYILTIIYESGILTLTSVKITRWRKSIPQTIRAPLLDTLWRDGILYFTWMLALSFVNIALVANGSNLLLQGGSQFQMVFHSILSTRIALHLASSRTPKEISTPGSSVFMSDVHFRTREVSRGTQRLPMPREENIASEDHDDGQPLALEATQA</sequence>
<feature type="transmembrane region" description="Helical" evidence="2">
    <location>
        <begin position="190"/>
        <end position="213"/>
    </location>
</feature>